<dbReference type="InterPro" id="IPR000878">
    <property type="entry name" value="4pyrrol_Mease"/>
</dbReference>
<evidence type="ECO:0000256" key="4">
    <source>
        <dbReference type="ARBA" id="ARBA00022691"/>
    </source>
</evidence>
<dbReference type="SUPFAM" id="SSF53790">
    <property type="entry name" value="Tetrapyrrole methylase"/>
    <property type="match status" value="1"/>
</dbReference>
<dbReference type="AlphaFoldDB" id="A0A6J7C863"/>
<evidence type="ECO:0000313" key="10">
    <source>
        <dbReference type="EMBL" id="CAB4853491.1"/>
    </source>
</evidence>
<evidence type="ECO:0000313" key="11">
    <source>
        <dbReference type="EMBL" id="CAB4910319.1"/>
    </source>
</evidence>
<dbReference type="GO" id="GO:0019354">
    <property type="term" value="P:siroheme biosynthetic process"/>
    <property type="evidence" value="ECO:0007669"/>
    <property type="project" value="InterPro"/>
</dbReference>
<dbReference type="GO" id="GO:0004851">
    <property type="term" value="F:uroporphyrin-III C-methyltransferase activity"/>
    <property type="evidence" value="ECO:0007669"/>
    <property type="project" value="UniProtKB-EC"/>
</dbReference>
<dbReference type="Gene3D" id="3.40.1010.10">
    <property type="entry name" value="Cobalt-precorrin-4 Transmethylase, Domain 1"/>
    <property type="match status" value="1"/>
</dbReference>
<dbReference type="PANTHER" id="PTHR45790">
    <property type="entry name" value="SIROHEME SYNTHASE-RELATED"/>
    <property type="match status" value="1"/>
</dbReference>
<evidence type="ECO:0000256" key="5">
    <source>
        <dbReference type="ARBA" id="ARBA00023244"/>
    </source>
</evidence>
<dbReference type="InterPro" id="IPR050161">
    <property type="entry name" value="Siro_Cobalamin_biosynth"/>
</dbReference>
<dbReference type="GO" id="GO:0032259">
    <property type="term" value="P:methylation"/>
    <property type="evidence" value="ECO:0007669"/>
    <property type="project" value="UniProtKB-KW"/>
</dbReference>
<keyword evidence="4" id="KW-0949">S-adenosyl-L-methionine</keyword>
<dbReference type="InterPro" id="IPR014777">
    <property type="entry name" value="4pyrrole_Mease_sub1"/>
</dbReference>
<evidence type="ECO:0000256" key="1">
    <source>
        <dbReference type="ARBA" id="ARBA00012162"/>
    </source>
</evidence>
<keyword evidence="5" id="KW-0627">Porphyrin biosynthesis</keyword>
<name>A0A6J7C863_9ZZZZ</name>
<dbReference type="NCBIfam" id="NF004790">
    <property type="entry name" value="PRK06136.1"/>
    <property type="match status" value="1"/>
</dbReference>
<dbReference type="EMBL" id="CAESGF010000002">
    <property type="protein sequence ID" value="CAB4362579.1"/>
    <property type="molecule type" value="Genomic_DNA"/>
</dbReference>
<evidence type="ECO:0000313" key="8">
    <source>
        <dbReference type="EMBL" id="CAB4706195.1"/>
    </source>
</evidence>
<evidence type="ECO:0000259" key="6">
    <source>
        <dbReference type="Pfam" id="PF00590"/>
    </source>
</evidence>
<proteinExistence type="predicted"/>
<feature type="domain" description="Tetrapyrrole methylase" evidence="6">
    <location>
        <begin position="5"/>
        <end position="214"/>
    </location>
</feature>
<evidence type="ECO:0000313" key="9">
    <source>
        <dbReference type="EMBL" id="CAB4834025.1"/>
    </source>
</evidence>
<dbReference type="NCBIfam" id="TIGR01469">
    <property type="entry name" value="cobA_cysG_Cterm"/>
    <property type="match status" value="1"/>
</dbReference>
<dbReference type="InterPro" id="IPR003043">
    <property type="entry name" value="Uropor_MeTrfase_CS"/>
</dbReference>
<dbReference type="Gene3D" id="3.30.950.10">
    <property type="entry name" value="Methyltransferase, Cobalt-precorrin-4 Transmethylase, Domain 2"/>
    <property type="match status" value="1"/>
</dbReference>
<organism evidence="10">
    <name type="scientific">freshwater metagenome</name>
    <dbReference type="NCBI Taxonomy" id="449393"/>
    <lineage>
        <taxon>unclassified sequences</taxon>
        <taxon>metagenomes</taxon>
        <taxon>ecological metagenomes</taxon>
    </lineage>
</organism>
<accession>A0A6J7C863</accession>
<evidence type="ECO:0000313" key="12">
    <source>
        <dbReference type="EMBL" id="CAB5014526.1"/>
    </source>
</evidence>
<dbReference type="EMBL" id="CAFBOL010000125">
    <property type="protein sequence ID" value="CAB5014526.1"/>
    <property type="molecule type" value="Genomic_DNA"/>
</dbReference>
<dbReference type="EC" id="2.1.1.107" evidence="1"/>
<dbReference type="EMBL" id="CAFBMT010000001">
    <property type="protein sequence ID" value="CAB4910319.1"/>
    <property type="molecule type" value="Genomic_DNA"/>
</dbReference>
<dbReference type="FunFam" id="3.40.1010.10:FF:000001">
    <property type="entry name" value="Siroheme synthase"/>
    <property type="match status" value="1"/>
</dbReference>
<evidence type="ECO:0000256" key="3">
    <source>
        <dbReference type="ARBA" id="ARBA00022679"/>
    </source>
</evidence>
<gene>
    <name evidence="8" type="ORF">UFOPK2656_00360</name>
    <name evidence="9" type="ORF">UFOPK3099_02467</name>
    <name evidence="10" type="ORF">UFOPK3267_03023</name>
    <name evidence="11" type="ORF">UFOPK3651_00128</name>
    <name evidence="12" type="ORF">UFOPK3931_02993</name>
    <name evidence="7" type="ORF">UFOPK4189_00357</name>
</gene>
<dbReference type="CDD" id="cd11642">
    <property type="entry name" value="SUMT"/>
    <property type="match status" value="1"/>
</dbReference>
<reference evidence="10" key="1">
    <citation type="submission" date="2020-05" db="EMBL/GenBank/DDBJ databases">
        <authorList>
            <person name="Chiriac C."/>
            <person name="Salcher M."/>
            <person name="Ghai R."/>
            <person name="Kavagutti S V."/>
        </authorList>
    </citation>
    <scope>NUCLEOTIDE SEQUENCE</scope>
</reference>
<dbReference type="EMBL" id="CAFAAV010000246">
    <property type="protein sequence ID" value="CAB4834025.1"/>
    <property type="molecule type" value="Genomic_DNA"/>
</dbReference>
<sequence length="245" mass="24390">MTVRVALVGAGPGDPDLLTVRAARLLAEADVVVYDALVGDGVLALAPATAELIDVGKRPGAGVAQDLINVLLVSLAREGKRVVRLKGGDPFVFGRGGEESVALAEAGIACEIVPGITSAIAAPAAAGIPVTYRGLSASFTVVTGHRQHGETPVNWNALAQTGGTIVVLMGVAQRGEIATALMSGGLSGDTPVAAVGKATTGDQTVVRCRLADLAATPVQAPATIVIGAVAALDVAALARATTHQS</sequence>
<dbReference type="EMBL" id="CAFBIY010000267">
    <property type="protein sequence ID" value="CAB4853491.1"/>
    <property type="molecule type" value="Genomic_DNA"/>
</dbReference>
<dbReference type="PROSITE" id="PS00839">
    <property type="entry name" value="SUMT_1"/>
    <property type="match status" value="1"/>
</dbReference>
<dbReference type="InterPro" id="IPR006366">
    <property type="entry name" value="CobA/CysG_C"/>
</dbReference>
<dbReference type="EMBL" id="CAEZYF010000002">
    <property type="protein sequence ID" value="CAB4706195.1"/>
    <property type="molecule type" value="Genomic_DNA"/>
</dbReference>
<protein>
    <recommendedName>
        <fullName evidence="1">uroporphyrinogen-III C-methyltransferase</fullName>
        <ecNumber evidence="1">2.1.1.107</ecNumber>
    </recommendedName>
</protein>
<evidence type="ECO:0000313" key="7">
    <source>
        <dbReference type="EMBL" id="CAB4362579.1"/>
    </source>
</evidence>
<dbReference type="PANTHER" id="PTHR45790:SF3">
    <property type="entry name" value="S-ADENOSYL-L-METHIONINE-DEPENDENT UROPORPHYRINOGEN III METHYLTRANSFERASE, CHLOROPLASTIC"/>
    <property type="match status" value="1"/>
</dbReference>
<evidence type="ECO:0000256" key="2">
    <source>
        <dbReference type="ARBA" id="ARBA00022603"/>
    </source>
</evidence>
<dbReference type="InterPro" id="IPR035996">
    <property type="entry name" value="4pyrrol_Methylase_sf"/>
</dbReference>
<dbReference type="InterPro" id="IPR014776">
    <property type="entry name" value="4pyrrole_Mease_sub2"/>
</dbReference>
<dbReference type="Pfam" id="PF00590">
    <property type="entry name" value="TP_methylase"/>
    <property type="match status" value="1"/>
</dbReference>
<dbReference type="PROSITE" id="PS00840">
    <property type="entry name" value="SUMT_2"/>
    <property type="match status" value="1"/>
</dbReference>
<keyword evidence="2" id="KW-0489">Methyltransferase</keyword>
<keyword evidence="3" id="KW-0808">Transferase</keyword>